<dbReference type="PANTHER" id="PTHR13100:SF10">
    <property type="entry name" value="CELL GROWTH-REGULATING NUCLEOLAR PROTEIN"/>
    <property type="match status" value="1"/>
</dbReference>
<evidence type="ECO:0000256" key="2">
    <source>
        <dbReference type="ARBA" id="ARBA00022723"/>
    </source>
</evidence>
<dbReference type="OrthoDB" id="21474at2759"/>
<evidence type="ECO:0000256" key="1">
    <source>
        <dbReference type="ARBA" id="ARBA00004123"/>
    </source>
</evidence>
<reference evidence="10" key="2">
    <citation type="submission" date="2022-11" db="EMBL/GenBank/DDBJ databases">
        <authorList>
            <person name="Hyden B.L."/>
            <person name="Feng K."/>
            <person name="Yates T."/>
            <person name="Jawdy S."/>
            <person name="Smart L.B."/>
            <person name="Muchero W."/>
        </authorList>
    </citation>
    <scope>NUCLEOTIDE SEQUENCE</scope>
    <source>
        <tissue evidence="10">Shoot tip</tissue>
    </source>
</reference>
<reference evidence="10" key="3">
    <citation type="journal article" date="2023" name="Int. J. Mol. Sci.">
        <title>De Novo Assembly and Annotation of 11 Diverse Shrub Willow (Salix) Genomes Reveals Novel Gene Organization in Sex-Linked Regions.</title>
        <authorList>
            <person name="Hyden B."/>
            <person name="Feng K."/>
            <person name="Yates T.B."/>
            <person name="Jawdy S."/>
            <person name="Cereghino C."/>
            <person name="Smart L.B."/>
            <person name="Muchero W."/>
        </authorList>
    </citation>
    <scope>NUCLEOTIDE SEQUENCE [LARGE SCALE GENOMIC DNA]</scope>
    <source>
        <tissue evidence="10">Shoot tip</tissue>
    </source>
</reference>
<dbReference type="InterPro" id="IPR003604">
    <property type="entry name" value="Matrin/U1-like-C_Znf_C2H2"/>
</dbReference>
<dbReference type="InterPro" id="IPR039999">
    <property type="entry name" value="LYAR"/>
</dbReference>
<keyword evidence="4 7" id="KW-0863">Zinc-finger</keyword>
<evidence type="ECO:0000259" key="9">
    <source>
        <dbReference type="SMART" id="SM00451"/>
    </source>
</evidence>
<dbReference type="Pfam" id="PF12874">
    <property type="entry name" value="zf-met"/>
    <property type="match status" value="1"/>
</dbReference>
<sequence length="372" mass="41445">MEPRIFQKQKPAIRTVNPNKGLKPLCSFSRLLLKRRLIALCSIHQGQREMVWFQCEDCGENLKKPKLPNHFRMCSATKLSCIDCGETFGKQSVQGHTQCITEAEKYGPKGLGKASNGATPKSNKDAKQKPDVDINVGLTERPPWFCSLCNTKATSKQTLLLHADGKKHRAKARAIQAAKQQPKQTEESALDSNAPTKAALMENNHVEEQKLQDTPDADSADTNTEIENGKLPSKRKRKLDASENDGAGNETKDDDANEVGNDKGQVERRKSGDVESQLKKPKHNALKDDKATSSKKEDNKENIKWRKLIKSTLKSNDGVLKIRKLKKLVLKSIQESGIAKVDTELGNILEQKINSSSRFRVDDKYVHLAAKS</sequence>
<dbReference type="SMART" id="SM00451">
    <property type="entry name" value="ZnF_U1"/>
    <property type="match status" value="1"/>
</dbReference>
<feature type="compositionally biased region" description="Basic and acidic residues" evidence="8">
    <location>
        <begin position="260"/>
        <end position="278"/>
    </location>
</feature>
<feature type="compositionally biased region" description="Basic and acidic residues" evidence="8">
    <location>
        <begin position="285"/>
        <end position="303"/>
    </location>
</feature>
<dbReference type="PROSITE" id="PS51804">
    <property type="entry name" value="ZF_C2HC_LYAR"/>
    <property type="match status" value="2"/>
</dbReference>
<dbReference type="EMBL" id="CAADRP010001874">
    <property type="protein sequence ID" value="VFU55209.1"/>
    <property type="molecule type" value="Genomic_DNA"/>
</dbReference>
<dbReference type="GO" id="GO:0000122">
    <property type="term" value="P:negative regulation of transcription by RNA polymerase II"/>
    <property type="evidence" value="ECO:0007669"/>
    <property type="project" value="TreeGrafter"/>
</dbReference>
<evidence type="ECO:0000313" key="12">
    <source>
        <dbReference type="Proteomes" id="UP001151529"/>
    </source>
</evidence>
<protein>
    <submittedName>
        <fullName evidence="10">CELL GROWTH-REGULATING NUCLEOLAR PROTEIN LYAR</fullName>
    </submittedName>
</protein>
<evidence type="ECO:0000256" key="7">
    <source>
        <dbReference type="PROSITE-ProRule" id="PRU01145"/>
    </source>
</evidence>
<keyword evidence="5" id="KW-0862">Zinc</keyword>
<dbReference type="AlphaFoldDB" id="A0A6N2MRZ0"/>
<dbReference type="InterPro" id="IPR058719">
    <property type="entry name" value="WHD_LYAR"/>
</dbReference>
<evidence type="ECO:0000313" key="10">
    <source>
        <dbReference type="EMBL" id="KAJ6742738.1"/>
    </source>
</evidence>
<evidence type="ECO:0000256" key="4">
    <source>
        <dbReference type="ARBA" id="ARBA00022771"/>
    </source>
</evidence>
<dbReference type="Gene3D" id="3.30.1490.490">
    <property type="match status" value="1"/>
</dbReference>
<feature type="region of interest" description="Disordered" evidence="8">
    <location>
        <begin position="170"/>
        <end position="192"/>
    </location>
</feature>
<evidence type="ECO:0000256" key="3">
    <source>
        <dbReference type="ARBA" id="ARBA00022737"/>
    </source>
</evidence>
<keyword evidence="3" id="KW-0677">Repeat</keyword>
<feature type="region of interest" description="Disordered" evidence="8">
    <location>
        <begin position="207"/>
        <end position="303"/>
    </location>
</feature>
<keyword evidence="2" id="KW-0479">Metal-binding</keyword>
<dbReference type="PANTHER" id="PTHR13100">
    <property type="entry name" value="CELL GROWTH-REGULATING NUCLEOLAR PROTEIN LYAR"/>
    <property type="match status" value="1"/>
</dbReference>
<dbReference type="Pfam" id="PF25879">
    <property type="entry name" value="WHD_LYAR"/>
    <property type="match status" value="1"/>
</dbReference>
<dbReference type="GO" id="GO:0005730">
    <property type="term" value="C:nucleolus"/>
    <property type="evidence" value="ECO:0007669"/>
    <property type="project" value="TreeGrafter"/>
</dbReference>
<keyword evidence="12" id="KW-1185">Reference proteome</keyword>
<dbReference type="Proteomes" id="UP001151529">
    <property type="component" value="Chromosome 6"/>
</dbReference>
<dbReference type="GO" id="GO:0008270">
    <property type="term" value="F:zinc ion binding"/>
    <property type="evidence" value="ECO:0007669"/>
    <property type="project" value="UniProtKB-KW"/>
</dbReference>
<dbReference type="GO" id="GO:0003677">
    <property type="term" value="F:DNA binding"/>
    <property type="evidence" value="ECO:0007669"/>
    <property type="project" value="InterPro"/>
</dbReference>
<dbReference type="Gene3D" id="3.30.160.60">
    <property type="entry name" value="Classic Zinc Finger"/>
    <property type="match status" value="1"/>
</dbReference>
<gene>
    <name evidence="10" type="ORF">OIU85_016788</name>
    <name evidence="11" type="ORF">SVIM_LOCUS391366</name>
</gene>
<name>A0A6N2MRZ0_SALVM</name>
<dbReference type="Pfam" id="PF08790">
    <property type="entry name" value="zf-LYAR"/>
    <property type="match status" value="1"/>
</dbReference>
<evidence type="ECO:0000256" key="8">
    <source>
        <dbReference type="SAM" id="MobiDB-lite"/>
    </source>
</evidence>
<reference evidence="11" key="1">
    <citation type="submission" date="2019-03" db="EMBL/GenBank/DDBJ databases">
        <authorList>
            <person name="Mank J."/>
            <person name="Almeida P."/>
        </authorList>
    </citation>
    <scope>NUCLEOTIDE SEQUENCE</scope>
    <source>
        <strain evidence="11">78183</strain>
    </source>
</reference>
<feature type="compositionally biased region" description="Low complexity" evidence="8">
    <location>
        <begin position="173"/>
        <end position="183"/>
    </location>
</feature>
<dbReference type="FunFam" id="3.30.1490.490:FF:000001">
    <property type="entry name" value="cell growth-regulating nucleolar protein-like"/>
    <property type="match status" value="1"/>
</dbReference>
<feature type="compositionally biased region" description="Basic and acidic residues" evidence="8">
    <location>
        <begin position="122"/>
        <end position="131"/>
    </location>
</feature>
<dbReference type="FunFam" id="3.30.160.60:FF:001583">
    <property type="entry name" value="UBP1-associated proteins 1C"/>
    <property type="match status" value="1"/>
</dbReference>
<evidence type="ECO:0000256" key="5">
    <source>
        <dbReference type="ARBA" id="ARBA00022833"/>
    </source>
</evidence>
<organism evidence="11">
    <name type="scientific">Salix viminalis</name>
    <name type="common">Common osier</name>
    <name type="synonym">Basket willow</name>
    <dbReference type="NCBI Taxonomy" id="40686"/>
    <lineage>
        <taxon>Eukaryota</taxon>
        <taxon>Viridiplantae</taxon>
        <taxon>Streptophyta</taxon>
        <taxon>Embryophyta</taxon>
        <taxon>Tracheophyta</taxon>
        <taxon>Spermatophyta</taxon>
        <taxon>Magnoliopsida</taxon>
        <taxon>eudicotyledons</taxon>
        <taxon>Gunneridae</taxon>
        <taxon>Pentapetalae</taxon>
        <taxon>rosids</taxon>
        <taxon>fabids</taxon>
        <taxon>Malpighiales</taxon>
        <taxon>Salicaceae</taxon>
        <taxon>Saliceae</taxon>
        <taxon>Salix</taxon>
    </lineage>
</organism>
<dbReference type="InterPro" id="IPR014898">
    <property type="entry name" value="Znf_C2H2_LYAR"/>
</dbReference>
<evidence type="ECO:0000313" key="11">
    <source>
        <dbReference type="EMBL" id="VFU55209.1"/>
    </source>
</evidence>
<evidence type="ECO:0000256" key="6">
    <source>
        <dbReference type="ARBA" id="ARBA00023242"/>
    </source>
</evidence>
<feature type="domain" description="U1-type" evidence="9">
    <location>
        <begin position="141"/>
        <end position="175"/>
    </location>
</feature>
<feature type="region of interest" description="Disordered" evidence="8">
    <location>
        <begin position="110"/>
        <end position="131"/>
    </location>
</feature>
<proteinExistence type="predicted"/>
<accession>A0A6N2MRZ0</accession>
<dbReference type="SUPFAM" id="SSF57667">
    <property type="entry name" value="beta-beta-alpha zinc fingers"/>
    <property type="match status" value="3"/>
</dbReference>
<keyword evidence="6" id="KW-0539">Nucleus</keyword>
<dbReference type="EMBL" id="JAPFFL010000002">
    <property type="protein sequence ID" value="KAJ6742738.1"/>
    <property type="molecule type" value="Genomic_DNA"/>
</dbReference>
<dbReference type="GO" id="GO:0006364">
    <property type="term" value="P:rRNA processing"/>
    <property type="evidence" value="ECO:0007669"/>
    <property type="project" value="TreeGrafter"/>
</dbReference>
<dbReference type="InterPro" id="IPR013087">
    <property type="entry name" value="Znf_C2H2_type"/>
</dbReference>
<dbReference type="InterPro" id="IPR036236">
    <property type="entry name" value="Znf_C2H2_sf"/>
</dbReference>
<comment type="subcellular location">
    <subcellularLocation>
        <location evidence="1">Nucleus</location>
    </subcellularLocation>
</comment>